<dbReference type="GO" id="GO:0003676">
    <property type="term" value="F:nucleic acid binding"/>
    <property type="evidence" value="ECO:0007669"/>
    <property type="project" value="InterPro"/>
</dbReference>
<dbReference type="AlphaFoldDB" id="A0A8W8JIS1"/>
<name>A0A8W8JIS1_MAGGI</name>
<reference evidence="4" key="1">
    <citation type="submission" date="2022-08" db="UniProtKB">
        <authorList>
            <consortium name="EnsemblMetazoa"/>
        </authorList>
    </citation>
    <scope>IDENTIFICATION</scope>
    <source>
        <strain evidence="4">05x7-T-G4-1.051#20</strain>
    </source>
</reference>
<dbReference type="SUPFAM" id="SSF57756">
    <property type="entry name" value="Retrovirus zinc finger-like domains"/>
    <property type="match status" value="1"/>
</dbReference>
<keyword evidence="1" id="KW-0479">Metal-binding</keyword>
<accession>A0A8W8JIS1</accession>
<dbReference type="Proteomes" id="UP000005408">
    <property type="component" value="Unassembled WGS sequence"/>
</dbReference>
<dbReference type="GO" id="GO:0008270">
    <property type="term" value="F:zinc ion binding"/>
    <property type="evidence" value="ECO:0007669"/>
    <property type="project" value="UniProtKB-KW"/>
</dbReference>
<feature type="region of interest" description="Disordered" evidence="2">
    <location>
        <begin position="446"/>
        <end position="477"/>
    </location>
</feature>
<dbReference type="PANTHER" id="PTHR19446">
    <property type="entry name" value="REVERSE TRANSCRIPTASES"/>
    <property type="match status" value="1"/>
</dbReference>
<organism evidence="4 5">
    <name type="scientific">Magallana gigas</name>
    <name type="common">Pacific oyster</name>
    <name type="synonym">Crassostrea gigas</name>
    <dbReference type="NCBI Taxonomy" id="29159"/>
    <lineage>
        <taxon>Eukaryota</taxon>
        <taxon>Metazoa</taxon>
        <taxon>Spiralia</taxon>
        <taxon>Lophotrochozoa</taxon>
        <taxon>Mollusca</taxon>
        <taxon>Bivalvia</taxon>
        <taxon>Autobranchia</taxon>
        <taxon>Pteriomorphia</taxon>
        <taxon>Ostreida</taxon>
        <taxon>Ostreoidea</taxon>
        <taxon>Ostreidae</taxon>
        <taxon>Magallana</taxon>
    </lineage>
</organism>
<evidence type="ECO:0000259" key="3">
    <source>
        <dbReference type="PROSITE" id="PS50158"/>
    </source>
</evidence>
<proteinExistence type="predicted"/>
<protein>
    <recommendedName>
        <fullName evidence="3">CCHC-type domain-containing protein</fullName>
    </recommendedName>
</protein>
<feature type="domain" description="CCHC-type" evidence="3">
    <location>
        <begin position="513"/>
        <end position="528"/>
    </location>
</feature>
<dbReference type="SMART" id="SM00343">
    <property type="entry name" value="ZnF_C2HC"/>
    <property type="match status" value="1"/>
</dbReference>
<keyword evidence="1" id="KW-0863">Zinc-finger</keyword>
<keyword evidence="1" id="KW-0862">Zinc</keyword>
<evidence type="ECO:0000256" key="2">
    <source>
        <dbReference type="SAM" id="MobiDB-lite"/>
    </source>
</evidence>
<dbReference type="InterPro" id="IPR001878">
    <property type="entry name" value="Znf_CCHC"/>
</dbReference>
<evidence type="ECO:0000313" key="4">
    <source>
        <dbReference type="EnsemblMetazoa" id="G19402.1:cds"/>
    </source>
</evidence>
<evidence type="ECO:0000256" key="1">
    <source>
        <dbReference type="PROSITE-ProRule" id="PRU00047"/>
    </source>
</evidence>
<keyword evidence="5" id="KW-1185">Reference proteome</keyword>
<dbReference type="Gene3D" id="4.10.60.10">
    <property type="entry name" value="Zinc finger, CCHC-type"/>
    <property type="match status" value="1"/>
</dbReference>
<dbReference type="EnsemblMetazoa" id="G19402.1">
    <property type="protein sequence ID" value="G19402.1:cds"/>
    <property type="gene ID" value="G19402"/>
</dbReference>
<evidence type="ECO:0000313" key="5">
    <source>
        <dbReference type="Proteomes" id="UP000005408"/>
    </source>
</evidence>
<sequence>MFKEVSVSITSDHLPIIASFDLRIHRHSLKNPHAKLPAWHKAAPEIIVKYRNEVERSLLKLPQTDLKTDRDIDKYINDLSHILTTHAEISIPHSSYNPHTRPEWTKSVKHLHIHTIERAKRRIWMSEGRPRGMEFESYREYKRAKRQFRNALDEEHELYMRKVYNDIDKAAEVDVHLFWKLTKRRKPRSSRIYPEIRNDEGVIHTDPRDVAETFAQFYKNLYTPLEDHIFDQAFRDQVEENFQKLTNECLHDSTDIPGGQFTSIEIISAIKTLKLRKAPGDDLITNEHIIHGGKTLVGCLLKLFTAIVVHDYIPSCWKRGLIVPLYKGGAKPKDSCNSYRPWTFLDDGFFPEKPSWKKNWNRAQYEFNAEILEGLDKLETRAFDTKDSDSVTIIGDLRKKLKTRQKHIRIADSSPAGWKTVNEYQSREIADNSDDEKKIRSAENRALRQQKQGQNRRFHPVGTYKTPPAAAAGSAAQLSSSVPSATSFQPFTYQQQPFRGKSARRQPQPSDVCFNCFSTGHWKTNCPKNKSQSQ</sequence>
<dbReference type="InterPro" id="IPR036875">
    <property type="entry name" value="Znf_CCHC_sf"/>
</dbReference>
<dbReference type="PROSITE" id="PS50158">
    <property type="entry name" value="ZF_CCHC"/>
    <property type="match status" value="1"/>
</dbReference>